<keyword evidence="2" id="KW-1064">Adaptive immunity</keyword>
<reference evidence="6 7" key="1">
    <citation type="submission" date="2019-09" db="EMBL/GenBank/DDBJ databases">
        <title>Bird 10,000 Genomes (B10K) Project - Family phase.</title>
        <authorList>
            <person name="Zhang G."/>
        </authorList>
    </citation>
    <scope>NUCLEOTIDE SEQUENCE [LARGE SCALE GENOMIC DNA]</scope>
    <source>
        <strain evidence="6">B10K-DU-011-47</strain>
        <tissue evidence="6">Mixed tissue sample</tissue>
    </source>
</reference>
<proteinExistence type="predicted"/>
<dbReference type="PROSITE" id="PS50835">
    <property type="entry name" value="IG_LIKE"/>
    <property type="match status" value="1"/>
</dbReference>
<feature type="non-terminal residue" evidence="6">
    <location>
        <position position="1"/>
    </location>
</feature>
<evidence type="ECO:0000256" key="2">
    <source>
        <dbReference type="ARBA" id="ARBA00023130"/>
    </source>
</evidence>
<keyword evidence="3" id="KW-1280">Immunoglobulin</keyword>
<dbReference type="InterPro" id="IPR013783">
    <property type="entry name" value="Ig-like_fold"/>
</dbReference>
<dbReference type="InterPro" id="IPR050199">
    <property type="entry name" value="IgHV"/>
</dbReference>
<evidence type="ECO:0000256" key="3">
    <source>
        <dbReference type="ARBA" id="ARBA00043265"/>
    </source>
</evidence>
<organism evidence="6 7">
    <name type="scientific">Zapornia atra</name>
    <name type="common">Henderson crake</name>
    <dbReference type="NCBI Taxonomy" id="2585822"/>
    <lineage>
        <taxon>Eukaryota</taxon>
        <taxon>Metazoa</taxon>
        <taxon>Chordata</taxon>
        <taxon>Craniata</taxon>
        <taxon>Vertebrata</taxon>
        <taxon>Euteleostomi</taxon>
        <taxon>Archelosauria</taxon>
        <taxon>Archosauria</taxon>
        <taxon>Dinosauria</taxon>
        <taxon>Saurischia</taxon>
        <taxon>Theropoda</taxon>
        <taxon>Coelurosauria</taxon>
        <taxon>Aves</taxon>
        <taxon>Neognathae</taxon>
        <taxon>Neoaves</taxon>
        <taxon>Gruiformes</taxon>
        <taxon>Rallidae</taxon>
        <taxon>Zapornia</taxon>
    </lineage>
</organism>
<feature type="chain" id="PRO_5029712413" evidence="4">
    <location>
        <begin position="24"/>
        <end position="130"/>
    </location>
</feature>
<protein>
    <submittedName>
        <fullName evidence="6">HV03 protein</fullName>
    </submittedName>
</protein>
<keyword evidence="7" id="KW-1185">Reference proteome</keyword>
<keyword evidence="1" id="KW-0391">Immunity</keyword>
<gene>
    <name evidence="6" type="primary">Hv03_0</name>
    <name evidence="6" type="ORF">ZAPATR_R12528</name>
</gene>
<evidence type="ECO:0000256" key="1">
    <source>
        <dbReference type="ARBA" id="ARBA00022859"/>
    </source>
</evidence>
<dbReference type="Proteomes" id="UP000557426">
    <property type="component" value="Unassembled WGS sequence"/>
</dbReference>
<dbReference type="GO" id="GO:0019814">
    <property type="term" value="C:immunoglobulin complex"/>
    <property type="evidence" value="ECO:0007669"/>
    <property type="project" value="UniProtKB-KW"/>
</dbReference>
<name>A0A7L3F9R9_9GRUI</name>
<evidence type="ECO:0000256" key="4">
    <source>
        <dbReference type="SAM" id="SignalP"/>
    </source>
</evidence>
<sequence>MAPGLWLWLLALSLAVGSAGVWAQLQLVQSGGELRVLGESVKLSCQGSGFTVGNYHVFWYRQAPGSSPEWVSAIWTAGDTKYGPSVEGRAMASRDASRTNSYLTLRDLRPQDSALYFCAVHTETGNSAEL</sequence>
<dbReference type="InterPro" id="IPR036179">
    <property type="entry name" value="Ig-like_dom_sf"/>
</dbReference>
<evidence type="ECO:0000313" key="6">
    <source>
        <dbReference type="EMBL" id="NXT77593.1"/>
    </source>
</evidence>
<accession>A0A7L3F9R9</accession>
<dbReference type="SMART" id="SM00406">
    <property type="entry name" value="IGv"/>
    <property type="match status" value="1"/>
</dbReference>
<dbReference type="InterPro" id="IPR003599">
    <property type="entry name" value="Ig_sub"/>
</dbReference>
<dbReference type="AlphaFoldDB" id="A0A7L3F9R9"/>
<dbReference type="InterPro" id="IPR013106">
    <property type="entry name" value="Ig_V-set"/>
</dbReference>
<feature type="signal peptide" evidence="4">
    <location>
        <begin position="1"/>
        <end position="23"/>
    </location>
</feature>
<dbReference type="EMBL" id="VZTU01011822">
    <property type="protein sequence ID" value="NXT77593.1"/>
    <property type="molecule type" value="Genomic_DNA"/>
</dbReference>
<comment type="caution">
    <text evidence="6">The sequence shown here is derived from an EMBL/GenBank/DDBJ whole genome shotgun (WGS) entry which is preliminary data.</text>
</comment>
<feature type="domain" description="Ig-like" evidence="5">
    <location>
        <begin position="38"/>
        <end position="130"/>
    </location>
</feature>
<dbReference type="Gene3D" id="2.60.40.10">
    <property type="entry name" value="Immunoglobulins"/>
    <property type="match status" value="1"/>
</dbReference>
<dbReference type="PANTHER" id="PTHR23266">
    <property type="entry name" value="IMMUNOGLOBULIN HEAVY CHAIN"/>
    <property type="match status" value="1"/>
</dbReference>
<evidence type="ECO:0000313" key="7">
    <source>
        <dbReference type="Proteomes" id="UP000557426"/>
    </source>
</evidence>
<dbReference type="Pfam" id="PF07686">
    <property type="entry name" value="V-set"/>
    <property type="match status" value="1"/>
</dbReference>
<dbReference type="SMART" id="SM00409">
    <property type="entry name" value="IG"/>
    <property type="match status" value="1"/>
</dbReference>
<feature type="non-terminal residue" evidence="6">
    <location>
        <position position="130"/>
    </location>
</feature>
<dbReference type="GO" id="GO:0002250">
    <property type="term" value="P:adaptive immune response"/>
    <property type="evidence" value="ECO:0007669"/>
    <property type="project" value="UniProtKB-KW"/>
</dbReference>
<keyword evidence="4" id="KW-0732">Signal</keyword>
<dbReference type="GO" id="GO:0005576">
    <property type="term" value="C:extracellular region"/>
    <property type="evidence" value="ECO:0007669"/>
    <property type="project" value="UniProtKB-ARBA"/>
</dbReference>
<dbReference type="SUPFAM" id="SSF48726">
    <property type="entry name" value="Immunoglobulin"/>
    <property type="match status" value="1"/>
</dbReference>
<dbReference type="InterPro" id="IPR007110">
    <property type="entry name" value="Ig-like_dom"/>
</dbReference>
<evidence type="ECO:0000259" key="5">
    <source>
        <dbReference type="PROSITE" id="PS50835"/>
    </source>
</evidence>